<evidence type="ECO:0000313" key="3">
    <source>
        <dbReference type="Proteomes" id="UP001054945"/>
    </source>
</evidence>
<keyword evidence="1" id="KW-0812">Transmembrane</keyword>
<proteinExistence type="predicted"/>
<dbReference type="EMBL" id="BPLR01013262">
    <property type="protein sequence ID" value="GIY60009.1"/>
    <property type="molecule type" value="Genomic_DNA"/>
</dbReference>
<comment type="caution">
    <text evidence="2">The sequence shown here is derived from an EMBL/GenBank/DDBJ whole genome shotgun (WGS) entry which is preliminary data.</text>
</comment>
<accession>A0AAV4UQF2</accession>
<reference evidence="2 3" key="1">
    <citation type="submission" date="2021-06" db="EMBL/GenBank/DDBJ databases">
        <title>Caerostris extrusa draft genome.</title>
        <authorList>
            <person name="Kono N."/>
            <person name="Arakawa K."/>
        </authorList>
    </citation>
    <scope>NUCLEOTIDE SEQUENCE [LARGE SCALE GENOMIC DNA]</scope>
</reference>
<sequence length="119" mass="13747">MRMKNEKYVISITLITEVLLLMDRIIIAILSLSRRRQEISQTVSTGKTHRLNFKPTLSQTVRHLAGLQNLRRNQVCERGKGPYPGISFSKYNTQPTLSSSSREWIQVDLQVESSRRSCR</sequence>
<evidence type="ECO:0000313" key="2">
    <source>
        <dbReference type="EMBL" id="GIY60009.1"/>
    </source>
</evidence>
<protein>
    <submittedName>
        <fullName evidence="2">Uncharacterized protein</fullName>
    </submittedName>
</protein>
<dbReference type="Proteomes" id="UP001054945">
    <property type="component" value="Unassembled WGS sequence"/>
</dbReference>
<organism evidence="2 3">
    <name type="scientific">Caerostris extrusa</name>
    <name type="common">Bark spider</name>
    <name type="synonym">Caerostris bankana</name>
    <dbReference type="NCBI Taxonomy" id="172846"/>
    <lineage>
        <taxon>Eukaryota</taxon>
        <taxon>Metazoa</taxon>
        <taxon>Ecdysozoa</taxon>
        <taxon>Arthropoda</taxon>
        <taxon>Chelicerata</taxon>
        <taxon>Arachnida</taxon>
        <taxon>Araneae</taxon>
        <taxon>Araneomorphae</taxon>
        <taxon>Entelegynae</taxon>
        <taxon>Araneoidea</taxon>
        <taxon>Araneidae</taxon>
        <taxon>Caerostris</taxon>
    </lineage>
</organism>
<gene>
    <name evidence="2" type="ORF">CEXT_354981</name>
</gene>
<keyword evidence="1" id="KW-1133">Transmembrane helix</keyword>
<keyword evidence="1" id="KW-0472">Membrane</keyword>
<feature type="transmembrane region" description="Helical" evidence="1">
    <location>
        <begin position="12"/>
        <end position="32"/>
    </location>
</feature>
<dbReference type="AlphaFoldDB" id="A0AAV4UQF2"/>
<name>A0AAV4UQF2_CAEEX</name>
<keyword evidence="3" id="KW-1185">Reference proteome</keyword>
<evidence type="ECO:0000256" key="1">
    <source>
        <dbReference type="SAM" id="Phobius"/>
    </source>
</evidence>